<comment type="caution">
    <text evidence="3">The sequence shown here is derived from an EMBL/GenBank/DDBJ whole genome shotgun (WGS) entry which is preliminary data.</text>
</comment>
<organism evidence="3 4">
    <name type="scientific">Paenibacillus radicis</name>
    <name type="common">ex Xue et al. 2023</name>
    <dbReference type="NCBI Taxonomy" id="2972489"/>
    <lineage>
        <taxon>Bacteria</taxon>
        <taxon>Bacillati</taxon>
        <taxon>Bacillota</taxon>
        <taxon>Bacilli</taxon>
        <taxon>Bacillales</taxon>
        <taxon>Paenibacillaceae</taxon>
        <taxon>Paenibacillus</taxon>
    </lineage>
</organism>
<keyword evidence="4" id="KW-1185">Reference proteome</keyword>
<evidence type="ECO:0000259" key="2">
    <source>
        <dbReference type="Pfam" id="PF21294"/>
    </source>
</evidence>
<evidence type="ECO:0000313" key="4">
    <source>
        <dbReference type="Proteomes" id="UP001300012"/>
    </source>
</evidence>
<dbReference type="PANTHER" id="PTHR40124:SF1">
    <property type="entry name" value="DISAGGREGATASE RELATED REPEAT PROTEIN"/>
    <property type="match status" value="1"/>
</dbReference>
<feature type="signal peptide" evidence="1">
    <location>
        <begin position="1"/>
        <end position="26"/>
    </location>
</feature>
<name>A0ABT1YTD9_9BACL</name>
<dbReference type="RefSeq" id="WP_258217954.1">
    <property type="nucleotide sequence ID" value="NZ_JANQBD010000043.1"/>
</dbReference>
<dbReference type="Pfam" id="PF21294">
    <property type="entry name" value="Polysacc_lyase_14"/>
    <property type="match status" value="1"/>
</dbReference>
<accession>A0ABT1YTD9</accession>
<dbReference type="InterPro" id="IPR048958">
    <property type="entry name" value="Polysacc_lyase_14"/>
</dbReference>
<gene>
    <name evidence="3" type="ORF">NV381_35285</name>
</gene>
<dbReference type="EMBL" id="JANQBD010000043">
    <property type="protein sequence ID" value="MCR8636454.1"/>
    <property type="molecule type" value="Genomic_DNA"/>
</dbReference>
<sequence length="259" mass="28943">MNLFRAAFLLVVVVIMSLEGGFAAHAAVYGNTVVNFNQWSAWTNYGTTQVNTDFGNTKTLQGGDRIKINANGELRFFMPKGKYGSADAGGIIKSSITEKTDYTMEYKMKFSDSFPWSKGGKIPGLSGGAGYTGGNPAWPGDGFSVRLMWRENGRLIPYVYHMDQPDSYGDTFGATVDTLKSGQWYTIKYWIKLNSGNNKDGVLKIYVNDVLKFQKSDIRFRNDNSKIDTIHIANFPGGSDSSWAMKNDGYVYFDDFKWN</sequence>
<reference evidence="3 4" key="1">
    <citation type="submission" date="2022-08" db="EMBL/GenBank/DDBJ databases">
        <title>Paenibacillus endoradicis sp. nov., Paenibacillus radicibacter sp. nov and Paenibacillus pararadicis sp. nov., three cold-adapted plant growth-promoting bacteria isolated from root of Larix gmelinii in Great Khingan.</title>
        <authorList>
            <person name="Xue H."/>
        </authorList>
    </citation>
    <scope>NUCLEOTIDE SEQUENCE [LARGE SCALE GENOMIC DNA]</scope>
    <source>
        <strain evidence="3 4">N5-1-1-5</strain>
    </source>
</reference>
<protein>
    <recommendedName>
        <fullName evidence="2">Polysaccharide lyase 14 domain-containing protein</fullName>
    </recommendedName>
</protein>
<feature type="chain" id="PRO_5045799130" description="Polysaccharide lyase 14 domain-containing protein" evidence="1">
    <location>
        <begin position="27"/>
        <end position="259"/>
    </location>
</feature>
<evidence type="ECO:0000256" key="1">
    <source>
        <dbReference type="SAM" id="SignalP"/>
    </source>
</evidence>
<proteinExistence type="predicted"/>
<evidence type="ECO:0000313" key="3">
    <source>
        <dbReference type="EMBL" id="MCR8636454.1"/>
    </source>
</evidence>
<feature type="domain" description="Polysaccharide lyase 14" evidence="2">
    <location>
        <begin position="74"/>
        <end position="256"/>
    </location>
</feature>
<dbReference type="Proteomes" id="UP001300012">
    <property type="component" value="Unassembled WGS sequence"/>
</dbReference>
<keyword evidence="1" id="KW-0732">Signal</keyword>
<dbReference type="Gene3D" id="2.60.120.200">
    <property type="match status" value="1"/>
</dbReference>
<dbReference type="PANTHER" id="PTHR40124">
    <property type="match status" value="1"/>
</dbReference>